<reference evidence="2" key="1">
    <citation type="submission" date="2014-08" db="EMBL/GenBank/DDBJ databases">
        <title>Comparative genomics of the Paenibacillus odorifer group.</title>
        <authorList>
            <person name="den Bakker H.C."/>
            <person name="Tsai Y.-C.Y.-C."/>
            <person name="Martin N."/>
            <person name="Korlach J."/>
            <person name="Wiedmann M."/>
        </authorList>
    </citation>
    <scope>NUCLEOTIDE SEQUENCE [LARGE SCALE GENOMIC DNA]</scope>
    <source>
        <strain evidence="2">DSM 13188</strain>
    </source>
</reference>
<keyword evidence="1" id="KW-0472">Membrane</keyword>
<keyword evidence="1" id="KW-1133">Transmembrane helix</keyword>
<feature type="transmembrane region" description="Helical" evidence="1">
    <location>
        <begin position="68"/>
        <end position="88"/>
    </location>
</feature>
<dbReference type="Proteomes" id="UP000029518">
    <property type="component" value="Chromosome"/>
</dbReference>
<keyword evidence="1" id="KW-0812">Transmembrane</keyword>
<dbReference type="RefSeq" id="WP_042211694.1">
    <property type="nucleotide sequence ID" value="NZ_CP009285.1"/>
</dbReference>
<name>A0A089L9I8_PAEBO</name>
<keyword evidence="3" id="KW-1185">Reference proteome</keyword>
<evidence type="ECO:0000313" key="3">
    <source>
        <dbReference type="Proteomes" id="UP000029518"/>
    </source>
</evidence>
<dbReference type="AlphaFoldDB" id="A0A089L9I8"/>
<accession>A0A089L9I8</accession>
<organism evidence="2 3">
    <name type="scientific">Paenibacillus borealis</name>
    <dbReference type="NCBI Taxonomy" id="160799"/>
    <lineage>
        <taxon>Bacteria</taxon>
        <taxon>Bacillati</taxon>
        <taxon>Bacillota</taxon>
        <taxon>Bacilli</taxon>
        <taxon>Bacillales</taxon>
        <taxon>Paenibacillaceae</taxon>
        <taxon>Paenibacillus</taxon>
    </lineage>
</organism>
<proteinExistence type="predicted"/>
<evidence type="ECO:0000256" key="1">
    <source>
        <dbReference type="SAM" id="Phobius"/>
    </source>
</evidence>
<gene>
    <name evidence="2" type="ORF">PBOR_11390</name>
</gene>
<sequence>MKLTLDFVPALLKYSAKGCVILFLLPILSTWLAGSALCAVIAPIAGVLRTFGVAGIGMNLTPSYSLPNFLSLPFSLCLAFLLALSFYYTRRLLRKCIRFIHT</sequence>
<dbReference type="OrthoDB" id="2665876at2"/>
<dbReference type="HOGENOM" id="CLU_179281_0_0_9"/>
<feature type="transmembrane region" description="Helical" evidence="1">
    <location>
        <begin position="21"/>
        <end position="48"/>
    </location>
</feature>
<dbReference type="KEGG" id="pbd:PBOR_11390"/>
<dbReference type="EMBL" id="CP009285">
    <property type="protein sequence ID" value="AIQ57462.1"/>
    <property type="molecule type" value="Genomic_DNA"/>
</dbReference>
<protein>
    <submittedName>
        <fullName evidence="2">Uncharacterized protein</fullName>
    </submittedName>
</protein>
<evidence type="ECO:0000313" key="2">
    <source>
        <dbReference type="EMBL" id="AIQ57462.1"/>
    </source>
</evidence>